<sequence length="349" mass="39278">MSHSVALNFADGKTFFISINDDELLLDAAFRQGIKLPLDCREGVCGTCQGQCESGRYEQEYVDEDALSELDLEERKVLACQTRVQSDASFYFDHDSSICGAGDPVAIEAILTRVDVVSETTAVMYLDASHFKNQLKYLPGQYARLKIPGTDSWRSYSFANSSNKNNELQFLIRLLPNGVMSNYLRDDYKIGDKIELEAPLGSFYLREVENPLIFVAGGTGLSAFLGMLDDLKSKKDQLPAIKLFYGVNKQADLCEEARLKEYEQFFNQFEYHPVIGQATEGWSGKVGFIHQHLDEMELKKQPFDMYLCGPPPMIDAVKTWLSESSVSDYRIYSEKFLQSNTTKPASAIA</sequence>
<evidence type="ECO:0000313" key="4">
    <source>
        <dbReference type="Proteomes" id="UP000242501"/>
    </source>
</evidence>
<dbReference type="PROSITE" id="PS51085">
    <property type="entry name" value="2FE2S_FER_2"/>
    <property type="match status" value="1"/>
</dbReference>
<dbReference type="SUPFAM" id="SSF52343">
    <property type="entry name" value="Ferredoxin reductase-like, C-terminal NADP-linked domain"/>
    <property type="match status" value="1"/>
</dbReference>
<dbReference type="GO" id="GO:0051213">
    <property type="term" value="F:dioxygenase activity"/>
    <property type="evidence" value="ECO:0007669"/>
    <property type="project" value="UniProtKB-KW"/>
</dbReference>
<dbReference type="Pfam" id="PF00111">
    <property type="entry name" value="Fer2"/>
    <property type="match status" value="1"/>
</dbReference>
<feature type="domain" description="2Fe-2S ferredoxin-type" evidence="1">
    <location>
        <begin position="3"/>
        <end position="96"/>
    </location>
</feature>
<dbReference type="GO" id="GO:0051537">
    <property type="term" value="F:2 iron, 2 sulfur cluster binding"/>
    <property type="evidence" value="ECO:0007669"/>
    <property type="project" value="InterPro"/>
</dbReference>
<keyword evidence="3" id="KW-0223">Dioxygenase</keyword>
<dbReference type="Pfam" id="PF00175">
    <property type="entry name" value="NAD_binding_1"/>
    <property type="match status" value="1"/>
</dbReference>
<dbReference type="SUPFAM" id="SSF63380">
    <property type="entry name" value="Riboflavin synthase domain-like"/>
    <property type="match status" value="1"/>
</dbReference>
<proteinExistence type="predicted"/>
<dbReference type="InterPro" id="IPR039261">
    <property type="entry name" value="FNR_nucleotide-bd"/>
</dbReference>
<dbReference type="PANTHER" id="PTHR47354">
    <property type="entry name" value="NADH OXIDOREDUCTASE HCR"/>
    <property type="match status" value="1"/>
</dbReference>
<dbReference type="PRINTS" id="PR00410">
    <property type="entry name" value="PHEHYDRXLASE"/>
</dbReference>
<dbReference type="InterPro" id="IPR006058">
    <property type="entry name" value="2Fe2S_fd_BS"/>
</dbReference>
<feature type="domain" description="FAD-binding FR-type" evidence="2">
    <location>
        <begin position="104"/>
        <end position="206"/>
    </location>
</feature>
<dbReference type="InterPro" id="IPR050415">
    <property type="entry name" value="MRET"/>
</dbReference>
<dbReference type="OrthoDB" id="9806195at2"/>
<evidence type="ECO:0000313" key="3">
    <source>
        <dbReference type="EMBL" id="SDB94900.1"/>
    </source>
</evidence>
<organism evidence="3 4">
    <name type="scientific">Acinetobacter boissieri</name>
    <dbReference type="NCBI Taxonomy" id="1219383"/>
    <lineage>
        <taxon>Bacteria</taxon>
        <taxon>Pseudomonadati</taxon>
        <taxon>Pseudomonadota</taxon>
        <taxon>Gammaproteobacteria</taxon>
        <taxon>Moraxellales</taxon>
        <taxon>Moraxellaceae</taxon>
        <taxon>Acinetobacter</taxon>
    </lineage>
</organism>
<reference evidence="4" key="1">
    <citation type="submission" date="2016-09" db="EMBL/GenBank/DDBJ databases">
        <authorList>
            <person name="Varghese N."/>
            <person name="Submissions S."/>
        </authorList>
    </citation>
    <scope>NUCLEOTIDE SEQUENCE [LARGE SCALE GENOMIC DNA]</scope>
    <source>
        <strain evidence="4">ANC 4422</strain>
    </source>
</reference>
<dbReference type="Proteomes" id="UP000242501">
    <property type="component" value="Unassembled WGS sequence"/>
</dbReference>
<dbReference type="NCBIfam" id="NF008822">
    <property type="entry name" value="PRK11872.1"/>
    <property type="match status" value="1"/>
</dbReference>
<dbReference type="STRING" id="1219383.SAMN05421733_106121"/>
<dbReference type="RefSeq" id="WP_092748242.1">
    <property type="nucleotide sequence ID" value="NZ_FMYL01000006.1"/>
</dbReference>
<evidence type="ECO:0000259" key="2">
    <source>
        <dbReference type="PROSITE" id="PS51384"/>
    </source>
</evidence>
<dbReference type="PANTHER" id="PTHR47354:SF5">
    <property type="entry name" value="PROTEIN RFBI"/>
    <property type="match status" value="1"/>
</dbReference>
<protein>
    <submittedName>
        <fullName evidence="3">Anthranilate 1,2-dioxygenase reductase subunit</fullName>
    </submittedName>
</protein>
<dbReference type="Gene3D" id="2.40.30.10">
    <property type="entry name" value="Translation factors"/>
    <property type="match status" value="1"/>
</dbReference>
<dbReference type="InterPro" id="IPR017938">
    <property type="entry name" value="Riboflavin_synthase-like_b-brl"/>
</dbReference>
<dbReference type="InterPro" id="IPR017927">
    <property type="entry name" value="FAD-bd_FR_type"/>
</dbReference>
<dbReference type="InterPro" id="IPR001433">
    <property type="entry name" value="OxRdtase_FAD/NAD-bd"/>
</dbReference>
<dbReference type="InterPro" id="IPR036010">
    <property type="entry name" value="2Fe-2S_ferredoxin-like_sf"/>
</dbReference>
<dbReference type="InterPro" id="IPR001041">
    <property type="entry name" value="2Fe-2S_ferredoxin-type"/>
</dbReference>
<dbReference type="CDD" id="cd00207">
    <property type="entry name" value="fer2"/>
    <property type="match status" value="1"/>
</dbReference>
<dbReference type="Pfam" id="PF00970">
    <property type="entry name" value="FAD_binding_6"/>
    <property type="match status" value="1"/>
</dbReference>
<dbReference type="PROSITE" id="PS00197">
    <property type="entry name" value="2FE2S_FER_1"/>
    <property type="match status" value="1"/>
</dbReference>
<dbReference type="AlphaFoldDB" id="A0A1G6HKX0"/>
<dbReference type="SUPFAM" id="SSF54292">
    <property type="entry name" value="2Fe-2S ferredoxin-like"/>
    <property type="match status" value="1"/>
</dbReference>
<gene>
    <name evidence="3" type="ORF">SAMN05421733_106121</name>
</gene>
<name>A0A1G6HKX0_9GAMM</name>
<dbReference type="PROSITE" id="PS51384">
    <property type="entry name" value="FAD_FR"/>
    <property type="match status" value="1"/>
</dbReference>
<dbReference type="Gene3D" id="3.10.20.30">
    <property type="match status" value="1"/>
</dbReference>
<dbReference type="Gene3D" id="3.40.50.80">
    <property type="entry name" value="Nucleotide-binding domain of ferredoxin-NADP reductase (FNR) module"/>
    <property type="match status" value="1"/>
</dbReference>
<dbReference type="EMBL" id="FMYL01000006">
    <property type="protein sequence ID" value="SDB94900.1"/>
    <property type="molecule type" value="Genomic_DNA"/>
</dbReference>
<dbReference type="InterPro" id="IPR008333">
    <property type="entry name" value="Cbr1-like_FAD-bd_dom"/>
</dbReference>
<accession>A0A1G6HKX0</accession>
<dbReference type="InterPro" id="IPR012675">
    <property type="entry name" value="Beta-grasp_dom_sf"/>
</dbReference>
<keyword evidence="4" id="KW-1185">Reference proteome</keyword>
<keyword evidence="3" id="KW-0560">Oxidoreductase</keyword>
<evidence type="ECO:0000259" key="1">
    <source>
        <dbReference type="PROSITE" id="PS51085"/>
    </source>
</evidence>